<dbReference type="InterPro" id="IPR036515">
    <property type="entry name" value="Transposase_17_sf"/>
</dbReference>
<sequence>MDNMDHNAHSVYLMYYHLIMVVKYRRKVIDDPISERAKE</sequence>
<dbReference type="SUPFAM" id="SSF143422">
    <property type="entry name" value="Transposase IS200-like"/>
    <property type="match status" value="1"/>
</dbReference>
<protein>
    <submittedName>
        <fullName evidence="2">IS200/IS605 family transposase</fullName>
    </submittedName>
</protein>
<reference evidence="2 3" key="1">
    <citation type="submission" date="2018-08" db="EMBL/GenBank/DDBJ databases">
        <title>A genome reference for cultivated species of the human gut microbiota.</title>
        <authorList>
            <person name="Zou Y."/>
            <person name="Xue W."/>
            <person name="Luo G."/>
        </authorList>
    </citation>
    <scope>NUCLEOTIDE SEQUENCE [LARGE SCALE GENOMIC DNA]</scope>
    <source>
        <strain evidence="2 3">AF45-17</strain>
    </source>
</reference>
<evidence type="ECO:0000313" key="2">
    <source>
        <dbReference type="EMBL" id="RGB75743.1"/>
    </source>
</evidence>
<gene>
    <name evidence="2" type="ORF">DW070_13610</name>
</gene>
<dbReference type="AlphaFoldDB" id="A0A3E2TIF3"/>
<dbReference type="Pfam" id="PF01797">
    <property type="entry name" value="Y1_Tnp"/>
    <property type="match status" value="1"/>
</dbReference>
<dbReference type="Proteomes" id="UP000260773">
    <property type="component" value="Unassembled WGS sequence"/>
</dbReference>
<name>A0A3E2TIF3_9FIRM</name>
<dbReference type="InterPro" id="IPR002686">
    <property type="entry name" value="Transposase_17"/>
</dbReference>
<dbReference type="GO" id="GO:0003677">
    <property type="term" value="F:DNA binding"/>
    <property type="evidence" value="ECO:0007669"/>
    <property type="project" value="InterPro"/>
</dbReference>
<organism evidence="2 3">
    <name type="scientific">Coprococcus catus</name>
    <dbReference type="NCBI Taxonomy" id="116085"/>
    <lineage>
        <taxon>Bacteria</taxon>
        <taxon>Bacillati</taxon>
        <taxon>Bacillota</taxon>
        <taxon>Clostridia</taxon>
        <taxon>Lachnospirales</taxon>
        <taxon>Lachnospiraceae</taxon>
        <taxon>Coprococcus</taxon>
    </lineage>
</organism>
<feature type="domain" description="Transposase IS200-like" evidence="1">
    <location>
        <begin position="10"/>
        <end position="39"/>
    </location>
</feature>
<evidence type="ECO:0000259" key="1">
    <source>
        <dbReference type="Pfam" id="PF01797"/>
    </source>
</evidence>
<accession>A0A3E2TIF3</accession>
<dbReference type="EMBL" id="QVEP01000043">
    <property type="protein sequence ID" value="RGB75743.1"/>
    <property type="molecule type" value="Genomic_DNA"/>
</dbReference>
<dbReference type="Gene3D" id="3.30.70.1290">
    <property type="entry name" value="Transposase IS200-like"/>
    <property type="match status" value="1"/>
</dbReference>
<evidence type="ECO:0000313" key="3">
    <source>
        <dbReference type="Proteomes" id="UP000260773"/>
    </source>
</evidence>
<dbReference type="GO" id="GO:0004803">
    <property type="term" value="F:transposase activity"/>
    <property type="evidence" value="ECO:0007669"/>
    <property type="project" value="InterPro"/>
</dbReference>
<proteinExistence type="predicted"/>
<feature type="non-terminal residue" evidence="2">
    <location>
        <position position="39"/>
    </location>
</feature>
<comment type="caution">
    <text evidence="2">The sequence shown here is derived from an EMBL/GenBank/DDBJ whole genome shotgun (WGS) entry which is preliminary data.</text>
</comment>
<dbReference type="GO" id="GO:0006313">
    <property type="term" value="P:DNA transposition"/>
    <property type="evidence" value="ECO:0007669"/>
    <property type="project" value="InterPro"/>
</dbReference>